<organism evidence="11">
    <name type="scientific">Sesamum radiatum</name>
    <name type="common">Black benniseed</name>
    <dbReference type="NCBI Taxonomy" id="300843"/>
    <lineage>
        <taxon>Eukaryota</taxon>
        <taxon>Viridiplantae</taxon>
        <taxon>Streptophyta</taxon>
        <taxon>Embryophyta</taxon>
        <taxon>Tracheophyta</taxon>
        <taxon>Spermatophyta</taxon>
        <taxon>Magnoliopsida</taxon>
        <taxon>eudicotyledons</taxon>
        <taxon>Gunneridae</taxon>
        <taxon>Pentapetalae</taxon>
        <taxon>asterids</taxon>
        <taxon>lamiids</taxon>
        <taxon>Lamiales</taxon>
        <taxon>Pedaliaceae</taxon>
        <taxon>Sesamum</taxon>
    </lineage>
</organism>
<keyword evidence="7" id="KW-0804">Transcription</keyword>
<dbReference type="GO" id="GO:0005634">
    <property type="term" value="C:nucleus"/>
    <property type="evidence" value="ECO:0007669"/>
    <property type="project" value="UniProtKB-SubCell"/>
</dbReference>
<dbReference type="Pfam" id="PF00847">
    <property type="entry name" value="AP2"/>
    <property type="match status" value="1"/>
</dbReference>
<dbReference type="PRINTS" id="PR00367">
    <property type="entry name" value="ETHRSPELEMNT"/>
</dbReference>
<evidence type="ECO:0000256" key="8">
    <source>
        <dbReference type="ARBA" id="ARBA00023242"/>
    </source>
</evidence>
<evidence type="ECO:0000259" key="10">
    <source>
        <dbReference type="PROSITE" id="PS51032"/>
    </source>
</evidence>
<evidence type="ECO:0000256" key="1">
    <source>
        <dbReference type="ARBA" id="ARBA00004123"/>
    </source>
</evidence>
<comment type="subcellular location">
    <subcellularLocation>
        <location evidence="1">Nucleus</location>
    </subcellularLocation>
</comment>
<comment type="caution">
    <text evidence="11">The sequence shown here is derived from an EMBL/GenBank/DDBJ whole genome shotgun (WGS) entry which is preliminary data.</text>
</comment>
<feature type="compositionally biased region" description="Low complexity" evidence="9">
    <location>
        <begin position="49"/>
        <end position="61"/>
    </location>
</feature>
<dbReference type="AlphaFoldDB" id="A0AAW2NE37"/>
<keyword evidence="8" id="KW-0539">Nucleus</keyword>
<feature type="region of interest" description="Disordered" evidence="9">
    <location>
        <begin position="87"/>
        <end position="111"/>
    </location>
</feature>
<evidence type="ECO:0000256" key="7">
    <source>
        <dbReference type="ARBA" id="ARBA00023163"/>
    </source>
</evidence>
<proteinExistence type="predicted"/>
<keyword evidence="4" id="KW-0805">Transcription regulation</keyword>
<dbReference type="Gene3D" id="3.30.730.10">
    <property type="entry name" value="AP2/ERF domain"/>
    <property type="match status" value="1"/>
</dbReference>
<keyword evidence="3" id="KW-0611">Plant defense</keyword>
<accession>A0AAW2NE37</accession>
<evidence type="ECO:0000256" key="9">
    <source>
        <dbReference type="SAM" id="MobiDB-lite"/>
    </source>
</evidence>
<gene>
    <name evidence="11" type="ORF">Sradi_4631000</name>
</gene>
<evidence type="ECO:0000313" key="11">
    <source>
        <dbReference type="EMBL" id="KAL0341142.1"/>
    </source>
</evidence>
<dbReference type="FunFam" id="3.30.730.10:FF:000001">
    <property type="entry name" value="Ethylene-responsive transcription factor 2"/>
    <property type="match status" value="1"/>
</dbReference>
<protein>
    <submittedName>
        <fullName evidence="11">Ethylene-responsive transcription factor</fullName>
    </submittedName>
</protein>
<reference evidence="11" key="1">
    <citation type="submission" date="2020-06" db="EMBL/GenBank/DDBJ databases">
        <authorList>
            <person name="Li T."/>
            <person name="Hu X."/>
            <person name="Zhang T."/>
            <person name="Song X."/>
            <person name="Zhang H."/>
            <person name="Dai N."/>
            <person name="Sheng W."/>
            <person name="Hou X."/>
            <person name="Wei L."/>
        </authorList>
    </citation>
    <scope>NUCLEOTIDE SEQUENCE</scope>
    <source>
        <strain evidence="11">G02</strain>
        <tissue evidence="11">Leaf</tissue>
    </source>
</reference>
<keyword evidence="5" id="KW-0238">DNA-binding</keyword>
<dbReference type="GO" id="GO:0003700">
    <property type="term" value="F:DNA-binding transcription factor activity"/>
    <property type="evidence" value="ECO:0007669"/>
    <property type="project" value="InterPro"/>
</dbReference>
<dbReference type="GO" id="GO:0000976">
    <property type="term" value="F:transcription cis-regulatory region binding"/>
    <property type="evidence" value="ECO:0007669"/>
    <property type="project" value="UniProtKB-ARBA"/>
</dbReference>
<evidence type="ECO:0000256" key="6">
    <source>
        <dbReference type="ARBA" id="ARBA00023159"/>
    </source>
</evidence>
<feature type="region of interest" description="Disordered" evidence="9">
    <location>
        <begin position="49"/>
        <end position="70"/>
    </location>
</feature>
<evidence type="ECO:0000256" key="4">
    <source>
        <dbReference type="ARBA" id="ARBA00023015"/>
    </source>
</evidence>
<dbReference type="GO" id="GO:0009873">
    <property type="term" value="P:ethylene-activated signaling pathway"/>
    <property type="evidence" value="ECO:0007669"/>
    <property type="project" value="UniProtKB-KW"/>
</dbReference>
<feature type="domain" description="AP2/ERF" evidence="10">
    <location>
        <begin position="132"/>
        <end position="190"/>
    </location>
</feature>
<dbReference type="PANTHER" id="PTHR31190:SF499">
    <property type="entry name" value="ETHYLENE-RESPONSIVE TRANSCRIPTION FACTOR ERF105"/>
    <property type="match status" value="1"/>
</dbReference>
<evidence type="ECO:0000256" key="2">
    <source>
        <dbReference type="ARBA" id="ARBA00022745"/>
    </source>
</evidence>
<reference evidence="11" key="2">
    <citation type="journal article" date="2024" name="Plant">
        <title>Genomic evolution and insights into agronomic trait innovations of Sesamum species.</title>
        <authorList>
            <person name="Miao H."/>
            <person name="Wang L."/>
            <person name="Qu L."/>
            <person name="Liu H."/>
            <person name="Sun Y."/>
            <person name="Le M."/>
            <person name="Wang Q."/>
            <person name="Wei S."/>
            <person name="Zheng Y."/>
            <person name="Lin W."/>
            <person name="Duan Y."/>
            <person name="Cao H."/>
            <person name="Xiong S."/>
            <person name="Wang X."/>
            <person name="Wei L."/>
            <person name="Li C."/>
            <person name="Ma Q."/>
            <person name="Ju M."/>
            <person name="Zhao R."/>
            <person name="Li G."/>
            <person name="Mu C."/>
            <person name="Tian Q."/>
            <person name="Mei H."/>
            <person name="Zhang T."/>
            <person name="Gao T."/>
            <person name="Zhang H."/>
        </authorList>
    </citation>
    <scope>NUCLEOTIDE SEQUENCE</scope>
    <source>
        <strain evidence="11">G02</strain>
    </source>
</reference>
<sequence length="217" mass="23954">MATSDESLTLEFIRHHLLEDFTSSSADSFFDNLTTLCFSDVYGDKPIWSPGELESPSSSGPTPQPDSPISQYFAFSPELFEFETKPQISTSTTDIQDDPSFPESPEQPVKPEPEFTELVTGSGVTVLSAGRHYRGVRRRPWGKYAAEIRDPTRKGSRVWLGTYDTDVDAARAYDCAAFKMRGRKAILNFPLDAGKPPPAANAGRKRRRPEGCGSPSP</sequence>
<dbReference type="InterPro" id="IPR036955">
    <property type="entry name" value="AP2/ERF_dom_sf"/>
</dbReference>
<evidence type="ECO:0000256" key="5">
    <source>
        <dbReference type="ARBA" id="ARBA00023125"/>
    </source>
</evidence>
<dbReference type="PROSITE" id="PS51032">
    <property type="entry name" value="AP2_ERF"/>
    <property type="match status" value="1"/>
</dbReference>
<dbReference type="CDD" id="cd00018">
    <property type="entry name" value="AP2"/>
    <property type="match status" value="1"/>
</dbReference>
<feature type="region of interest" description="Disordered" evidence="9">
    <location>
        <begin position="189"/>
        <end position="217"/>
    </location>
</feature>
<dbReference type="SUPFAM" id="SSF54171">
    <property type="entry name" value="DNA-binding domain"/>
    <property type="match status" value="1"/>
</dbReference>
<dbReference type="SMART" id="SM00380">
    <property type="entry name" value="AP2"/>
    <property type="match status" value="1"/>
</dbReference>
<dbReference type="InterPro" id="IPR044808">
    <property type="entry name" value="ERF_plant"/>
</dbReference>
<dbReference type="InterPro" id="IPR016177">
    <property type="entry name" value="DNA-bd_dom_sf"/>
</dbReference>
<keyword evidence="2" id="KW-0936">Ethylene signaling pathway</keyword>
<dbReference type="InterPro" id="IPR001471">
    <property type="entry name" value="AP2/ERF_dom"/>
</dbReference>
<dbReference type="GO" id="GO:0006952">
    <property type="term" value="P:defense response"/>
    <property type="evidence" value="ECO:0007669"/>
    <property type="project" value="UniProtKB-KW"/>
</dbReference>
<evidence type="ECO:0000256" key="3">
    <source>
        <dbReference type="ARBA" id="ARBA00022821"/>
    </source>
</evidence>
<name>A0AAW2NE37_SESRA</name>
<dbReference type="PANTHER" id="PTHR31190">
    <property type="entry name" value="DNA-BINDING DOMAIN"/>
    <property type="match status" value="1"/>
</dbReference>
<dbReference type="EMBL" id="JACGWJ010000020">
    <property type="protein sequence ID" value="KAL0341142.1"/>
    <property type="molecule type" value="Genomic_DNA"/>
</dbReference>
<keyword evidence="6" id="KW-0010">Activator</keyword>